<proteinExistence type="predicted"/>
<evidence type="ECO:0000256" key="1">
    <source>
        <dbReference type="SAM" id="MobiDB-lite"/>
    </source>
</evidence>
<accession>B5GZL8</accession>
<keyword evidence="2" id="KW-0614">Plasmid</keyword>
<geneLocation type="plasmid" evidence="2 3">
    <name>pSCL4</name>
</geneLocation>
<dbReference type="OrthoDB" id="3403253at2"/>
<name>B5GZL8_STRCL</name>
<keyword evidence="3" id="KW-1185">Reference proteome</keyword>
<sequence>MACWSRRARSPPGRSDRGAGKSNRPANPYGRFEPERNPHLDLTAAASVPGPRGAQGEPVTAPV</sequence>
<evidence type="ECO:0000313" key="3">
    <source>
        <dbReference type="Proteomes" id="UP000002357"/>
    </source>
</evidence>
<feature type="region of interest" description="Disordered" evidence="1">
    <location>
        <begin position="1"/>
        <end position="63"/>
    </location>
</feature>
<protein>
    <submittedName>
        <fullName evidence="2">Uncharacterized protein</fullName>
    </submittedName>
</protein>
<dbReference type="EMBL" id="CM000914">
    <property type="protein sequence ID" value="EFG03884.2"/>
    <property type="molecule type" value="Genomic_DNA"/>
</dbReference>
<dbReference type="AlphaFoldDB" id="B5GZL8"/>
<reference evidence="2 3" key="1">
    <citation type="journal article" date="2010" name="Genome Biol. Evol.">
        <title>The sequence of a 1.8-mb bacterial linear plasmid reveals a rich evolutionary reservoir of secondary metabolic pathways.</title>
        <authorList>
            <person name="Medema M.H."/>
            <person name="Trefzer A."/>
            <person name="Kovalchuk A."/>
            <person name="van den Berg M."/>
            <person name="Mueller U."/>
            <person name="Heijne W."/>
            <person name="Wu L."/>
            <person name="Alam M.T."/>
            <person name="Ronning C.M."/>
            <person name="Nierman W.C."/>
            <person name="Bovenberg R.A.L."/>
            <person name="Breitling R."/>
            <person name="Takano E."/>
        </authorList>
    </citation>
    <scope>NUCLEOTIDE SEQUENCE [LARGE SCALE GENOMIC DNA]</scope>
    <source>
        <strain evidence="3">ATCC 27064 / DSM 738 / JCM 4710 / NBRC 13307 / NCIMB 12785 / NRRL 3585 / VKM Ac-602</strain>
        <plasmid evidence="2">pSCL4</plasmid>
    </source>
</reference>
<evidence type="ECO:0000313" key="2">
    <source>
        <dbReference type="EMBL" id="EFG03884.2"/>
    </source>
</evidence>
<gene>
    <name evidence="2" type="ORF">SCLAV_p0394</name>
</gene>
<organism evidence="2 3">
    <name type="scientific">Streptomyces clavuligerus</name>
    <dbReference type="NCBI Taxonomy" id="1901"/>
    <lineage>
        <taxon>Bacteria</taxon>
        <taxon>Bacillati</taxon>
        <taxon>Actinomycetota</taxon>
        <taxon>Actinomycetes</taxon>
        <taxon>Kitasatosporales</taxon>
        <taxon>Streptomycetaceae</taxon>
        <taxon>Streptomyces</taxon>
    </lineage>
</organism>
<dbReference type="Proteomes" id="UP000002357">
    <property type="component" value="Plasmid pSCL4"/>
</dbReference>